<sequence length="182" mass="19927">MLYLYQLTVGVADVVTVQPVYKSRSSLMWQSSGPKDMRRCEWTGVDRAVRHLGDLGGTAAKQEGDRTFIELPAVRPDQLLDRKKTRPSGRRERESAVGMETRSEPLSQLVAVPVRWARRPGLTLQSCRCSRALLSAVCDMSPKLFHLLRLPSSSSVSCTPSSTAVGRSSTVASNSVKAGFCS</sequence>
<keyword evidence="3" id="KW-1185">Reference proteome</keyword>
<feature type="region of interest" description="Disordered" evidence="1">
    <location>
        <begin position="80"/>
        <end position="102"/>
    </location>
</feature>
<protein>
    <submittedName>
        <fullName evidence="2">Uncharacterized protein</fullName>
    </submittedName>
</protein>
<proteinExistence type="predicted"/>
<evidence type="ECO:0000313" key="3">
    <source>
        <dbReference type="Proteomes" id="UP000256964"/>
    </source>
</evidence>
<organism evidence="2 3">
    <name type="scientific">Lentinus brumalis</name>
    <dbReference type="NCBI Taxonomy" id="2498619"/>
    <lineage>
        <taxon>Eukaryota</taxon>
        <taxon>Fungi</taxon>
        <taxon>Dikarya</taxon>
        <taxon>Basidiomycota</taxon>
        <taxon>Agaricomycotina</taxon>
        <taxon>Agaricomycetes</taxon>
        <taxon>Polyporales</taxon>
        <taxon>Polyporaceae</taxon>
        <taxon>Lentinus</taxon>
    </lineage>
</organism>
<dbReference type="Proteomes" id="UP000256964">
    <property type="component" value="Unassembled WGS sequence"/>
</dbReference>
<dbReference type="AlphaFoldDB" id="A0A371DWD8"/>
<evidence type="ECO:0000313" key="2">
    <source>
        <dbReference type="EMBL" id="RDX56856.1"/>
    </source>
</evidence>
<reference evidence="2 3" key="1">
    <citation type="journal article" date="2018" name="Biotechnol. Biofuels">
        <title>Integrative visual omics of the white-rot fungus Polyporus brumalis exposes the biotechnological potential of its oxidative enzymes for delignifying raw plant biomass.</title>
        <authorList>
            <person name="Miyauchi S."/>
            <person name="Rancon A."/>
            <person name="Drula E."/>
            <person name="Hage H."/>
            <person name="Chaduli D."/>
            <person name="Favel A."/>
            <person name="Grisel S."/>
            <person name="Henrissat B."/>
            <person name="Herpoel-Gimbert I."/>
            <person name="Ruiz-Duenas F.J."/>
            <person name="Chevret D."/>
            <person name="Hainaut M."/>
            <person name="Lin J."/>
            <person name="Wang M."/>
            <person name="Pangilinan J."/>
            <person name="Lipzen A."/>
            <person name="Lesage-Meessen L."/>
            <person name="Navarro D."/>
            <person name="Riley R."/>
            <person name="Grigoriev I.V."/>
            <person name="Zhou S."/>
            <person name="Raouche S."/>
            <person name="Rosso M.N."/>
        </authorList>
    </citation>
    <scope>NUCLEOTIDE SEQUENCE [LARGE SCALE GENOMIC DNA]</scope>
    <source>
        <strain evidence="2 3">BRFM 1820</strain>
    </source>
</reference>
<evidence type="ECO:0000256" key="1">
    <source>
        <dbReference type="SAM" id="MobiDB-lite"/>
    </source>
</evidence>
<dbReference type="EMBL" id="KZ857380">
    <property type="protein sequence ID" value="RDX56856.1"/>
    <property type="molecule type" value="Genomic_DNA"/>
</dbReference>
<gene>
    <name evidence="2" type="ORF">OH76DRAFT_423512</name>
</gene>
<accession>A0A371DWD8</accession>
<name>A0A371DWD8_9APHY</name>